<organism evidence="2 5">
    <name type="scientific">Candidatus Acidifodinimicrobium mancum</name>
    <dbReference type="NCBI Taxonomy" id="2898728"/>
    <lineage>
        <taxon>Archaea</taxon>
        <taxon>Candidatus Parvarchaeota</taxon>
        <taxon>Candidatus Acidifodinimicrobiaceae</taxon>
        <taxon>Candidatus Acidifodinimicrobium</taxon>
    </lineage>
</organism>
<evidence type="ECO:0000313" key="4">
    <source>
        <dbReference type="Proteomes" id="UP000718571"/>
    </source>
</evidence>
<name>A0A8T3UUF7_9ARCH</name>
<dbReference type="InterPro" id="IPR011008">
    <property type="entry name" value="Dimeric_a/b-barrel"/>
</dbReference>
<gene>
    <name evidence="2" type="ORF">IHE50_02205</name>
    <name evidence="3" type="ORF">IHE51_01765</name>
</gene>
<evidence type="ECO:0000313" key="2">
    <source>
        <dbReference type="EMBL" id="MBE5728206.1"/>
    </source>
</evidence>
<feature type="domain" description="Transcription regulator AsnC/Lrp ligand binding" evidence="1">
    <location>
        <begin position="14"/>
        <end position="79"/>
    </location>
</feature>
<dbReference type="AlphaFoldDB" id="A0A8T3UUF7"/>
<dbReference type="EMBL" id="JADFAR010000022">
    <property type="protein sequence ID" value="MBE5728563.1"/>
    <property type="molecule type" value="Genomic_DNA"/>
</dbReference>
<sequence length="82" mass="9113">MLGAFVYVKIREDVPVSVLEIAQSIAKIKDVSEVMLTSGEWPIIVKINYETMTDLSNFVVSELSKIRGVGKTDTVVILDQIK</sequence>
<dbReference type="Proteomes" id="UP000718571">
    <property type="component" value="Unassembled WGS sequence"/>
</dbReference>
<protein>
    <submittedName>
        <fullName evidence="2">Lrp/AsnC ligand binding domain-containing protein</fullName>
    </submittedName>
</protein>
<comment type="caution">
    <text evidence="2">The sequence shown here is derived from an EMBL/GenBank/DDBJ whole genome shotgun (WGS) entry which is preliminary data.</text>
</comment>
<dbReference type="Pfam" id="PF01037">
    <property type="entry name" value="AsnC_trans_reg"/>
    <property type="match status" value="1"/>
</dbReference>
<dbReference type="Proteomes" id="UP000763484">
    <property type="component" value="Unassembled WGS sequence"/>
</dbReference>
<dbReference type="EMBL" id="JADFAQ010000030">
    <property type="protein sequence ID" value="MBE5728206.1"/>
    <property type="molecule type" value="Genomic_DNA"/>
</dbReference>
<evidence type="ECO:0000313" key="3">
    <source>
        <dbReference type="EMBL" id="MBE5728563.1"/>
    </source>
</evidence>
<proteinExistence type="predicted"/>
<accession>A0A8T3UUF7</accession>
<reference evidence="4 5" key="1">
    <citation type="submission" date="2020-09" db="EMBL/GenBank/DDBJ databases">
        <title>Genomic characterization of a novel Parvarchaeota family in acid mine drainage sediments.</title>
        <authorList>
            <person name="Luo Z.-H."/>
        </authorList>
    </citation>
    <scope>NUCLEOTIDE SEQUENCE [LARGE SCALE GENOMIC DNA]</scope>
    <source>
        <strain evidence="3">MAS1_bins.189</strain>
        <strain evidence="2">TL1-5_bins.178</strain>
    </source>
</reference>
<dbReference type="SUPFAM" id="SSF54909">
    <property type="entry name" value="Dimeric alpha+beta barrel"/>
    <property type="match status" value="1"/>
</dbReference>
<evidence type="ECO:0000259" key="1">
    <source>
        <dbReference type="Pfam" id="PF01037"/>
    </source>
</evidence>
<dbReference type="Gene3D" id="3.30.70.920">
    <property type="match status" value="1"/>
</dbReference>
<evidence type="ECO:0000313" key="5">
    <source>
        <dbReference type="Proteomes" id="UP000763484"/>
    </source>
</evidence>
<dbReference type="InterPro" id="IPR019887">
    <property type="entry name" value="Tscrpt_reg_AsnC/Lrp_C"/>
</dbReference>